<organism evidence="7 8">
    <name type="scientific">Erythrobacter ani</name>
    <dbReference type="NCBI Taxonomy" id="2827235"/>
    <lineage>
        <taxon>Bacteria</taxon>
        <taxon>Pseudomonadati</taxon>
        <taxon>Pseudomonadota</taxon>
        <taxon>Alphaproteobacteria</taxon>
        <taxon>Sphingomonadales</taxon>
        <taxon>Erythrobacteraceae</taxon>
        <taxon>Erythrobacter/Porphyrobacter group</taxon>
        <taxon>Erythrobacter</taxon>
    </lineage>
</organism>
<dbReference type="PROSITE" id="PS51671">
    <property type="entry name" value="ACT"/>
    <property type="match status" value="1"/>
</dbReference>
<evidence type="ECO:0000256" key="3">
    <source>
        <dbReference type="ARBA" id="ARBA00022898"/>
    </source>
</evidence>
<dbReference type="InterPro" id="IPR044561">
    <property type="entry name" value="ACT_ThrD-II-like"/>
</dbReference>
<reference evidence="7 8" key="1">
    <citation type="submission" date="2021-04" db="EMBL/GenBank/DDBJ databases">
        <authorList>
            <person name="Pira H."/>
            <person name="Risdian C."/>
            <person name="Wink J."/>
        </authorList>
    </citation>
    <scope>NUCLEOTIDE SEQUENCE [LARGE SCALE GENOMIC DNA]</scope>
    <source>
        <strain evidence="7 8">WH131</strain>
    </source>
</reference>
<accession>A0ABS6SK52</accession>
<comment type="similarity">
    <text evidence="2">Belongs to the serine/threonine dehydratase family.</text>
</comment>
<gene>
    <name evidence="7" type="ORF">KCG45_01720</name>
</gene>
<dbReference type="EMBL" id="JAGSPB010000001">
    <property type="protein sequence ID" value="MBV7264892.1"/>
    <property type="molecule type" value="Genomic_DNA"/>
</dbReference>
<dbReference type="Proteomes" id="UP000699975">
    <property type="component" value="Unassembled WGS sequence"/>
</dbReference>
<protein>
    <submittedName>
        <fullName evidence="7">Threonine ammonia-lyase</fullName>
        <ecNumber evidence="7">4.3.1.19</ecNumber>
    </submittedName>
</protein>
<dbReference type="GO" id="GO:0004794">
    <property type="term" value="F:threonine deaminase activity"/>
    <property type="evidence" value="ECO:0007669"/>
    <property type="project" value="UniProtKB-EC"/>
</dbReference>
<sequence>MTANTAPIAPLAASTASPDELTIDTIRAAAARIEGAVVKTPMMHSITLSEITGAEIWLKFENLQFTAAYKERGALNALLHLTDEQKRRGVIAASAGNHSQGLSYHGTRLGVPVHIVMPKTTPTVKVMQTESVGGKVVLHGETFDEAHAHARKLEQEMGLTFVHPFDDPLIAAGQGTVALEMLEVQPKLDCLVTPIGGGGLISGMATVARAADPDIEVVGVQAALFPSMFDRIKGESHDCGGDTLAEGIAVKKPGEFTSKVIAERVDDILLVDEPSLEKAVSLLLQIEKTVVEGAGAAGLAAVLSNPERFAGKTIGLVLCGGNIDTRLLANVLLRDLARQGRLARLRITLQDRPGALFKVMRLFDAHNVNIIEIYHQRIFTSLPAKGLITDIECEARDAEQVERLVEGLRAKKYDVQLVELN</sequence>
<evidence type="ECO:0000256" key="5">
    <source>
        <dbReference type="ARBA" id="ARBA00049406"/>
    </source>
</evidence>
<comment type="cofactor">
    <cofactor evidence="1">
        <name>pyridoxal 5'-phosphate</name>
        <dbReference type="ChEBI" id="CHEBI:597326"/>
    </cofactor>
</comment>
<dbReference type="RefSeq" id="WP_218315420.1">
    <property type="nucleotide sequence ID" value="NZ_JAGSPB010000001.1"/>
</dbReference>
<dbReference type="Pfam" id="PF01842">
    <property type="entry name" value="ACT"/>
    <property type="match status" value="1"/>
</dbReference>
<proteinExistence type="inferred from homology"/>
<dbReference type="PANTHER" id="PTHR48078">
    <property type="entry name" value="THREONINE DEHYDRATASE, MITOCHONDRIAL-RELATED"/>
    <property type="match status" value="1"/>
</dbReference>
<evidence type="ECO:0000313" key="7">
    <source>
        <dbReference type="EMBL" id="MBV7264892.1"/>
    </source>
</evidence>
<name>A0ABS6SK52_9SPHN</name>
<dbReference type="InterPro" id="IPR050147">
    <property type="entry name" value="Ser/Thr_Dehydratase"/>
</dbReference>
<evidence type="ECO:0000313" key="8">
    <source>
        <dbReference type="Proteomes" id="UP000699975"/>
    </source>
</evidence>
<dbReference type="Pfam" id="PF00291">
    <property type="entry name" value="PALP"/>
    <property type="match status" value="1"/>
</dbReference>
<dbReference type="PANTHER" id="PTHR48078:SF6">
    <property type="entry name" value="L-THREONINE DEHYDRATASE CATABOLIC TDCB"/>
    <property type="match status" value="1"/>
</dbReference>
<keyword evidence="4 7" id="KW-0456">Lyase</keyword>
<comment type="caution">
    <text evidence="7">The sequence shown here is derived from an EMBL/GenBank/DDBJ whole genome shotgun (WGS) entry which is preliminary data.</text>
</comment>
<dbReference type="EC" id="4.3.1.19" evidence="7"/>
<feature type="domain" description="ACT" evidence="6">
    <location>
        <begin position="344"/>
        <end position="421"/>
    </location>
</feature>
<evidence type="ECO:0000256" key="1">
    <source>
        <dbReference type="ARBA" id="ARBA00001933"/>
    </source>
</evidence>
<keyword evidence="3" id="KW-0663">Pyridoxal phosphate</keyword>
<dbReference type="CDD" id="cd04886">
    <property type="entry name" value="ACT_ThrD-II-like"/>
    <property type="match status" value="1"/>
</dbReference>
<evidence type="ECO:0000256" key="2">
    <source>
        <dbReference type="ARBA" id="ARBA00010869"/>
    </source>
</evidence>
<dbReference type="InterPro" id="IPR005789">
    <property type="entry name" value="Thr_deHydtase_catblc"/>
</dbReference>
<dbReference type="NCBIfam" id="TIGR01127">
    <property type="entry name" value="ilvA_1Cterm"/>
    <property type="match status" value="1"/>
</dbReference>
<dbReference type="InterPro" id="IPR001926">
    <property type="entry name" value="TrpB-like_PALP"/>
</dbReference>
<evidence type="ECO:0000256" key="4">
    <source>
        <dbReference type="ARBA" id="ARBA00023239"/>
    </source>
</evidence>
<evidence type="ECO:0000259" key="6">
    <source>
        <dbReference type="PROSITE" id="PS51671"/>
    </source>
</evidence>
<dbReference type="CDD" id="cd01562">
    <property type="entry name" value="Thr-dehyd"/>
    <property type="match status" value="1"/>
</dbReference>
<keyword evidence="8" id="KW-1185">Reference proteome</keyword>
<dbReference type="InterPro" id="IPR002912">
    <property type="entry name" value="ACT_dom"/>
</dbReference>
<comment type="catalytic activity">
    <reaction evidence="5">
        <text>L-serine = pyruvate + NH4(+)</text>
        <dbReference type="Rhea" id="RHEA:19169"/>
        <dbReference type="ChEBI" id="CHEBI:15361"/>
        <dbReference type="ChEBI" id="CHEBI:28938"/>
        <dbReference type="ChEBI" id="CHEBI:33384"/>
        <dbReference type="EC" id="4.3.1.17"/>
    </reaction>
</comment>
<dbReference type="NCBIfam" id="NF005600">
    <property type="entry name" value="PRK07334.1"/>
    <property type="match status" value="1"/>
</dbReference>